<gene>
    <name evidence="3" type="ORF">OIU80_11305</name>
</gene>
<dbReference type="InterPro" id="IPR029058">
    <property type="entry name" value="AB_hydrolase_fold"/>
</dbReference>
<dbReference type="RefSeq" id="WP_264287108.1">
    <property type="nucleotide sequence ID" value="NZ_JAOZEV010000007.1"/>
</dbReference>
<dbReference type="InterPro" id="IPR011042">
    <property type="entry name" value="6-blade_b-propeller_TolB-like"/>
</dbReference>
<name>A0A9X2ZN92_9FLAO</name>
<dbReference type="SUPFAM" id="SSF82171">
    <property type="entry name" value="DPP6 N-terminal domain-like"/>
    <property type="match status" value="1"/>
</dbReference>
<evidence type="ECO:0000256" key="1">
    <source>
        <dbReference type="ARBA" id="ARBA00022801"/>
    </source>
</evidence>
<accession>A0A9X2ZN92</accession>
<evidence type="ECO:0000313" key="4">
    <source>
        <dbReference type="Proteomes" id="UP001151133"/>
    </source>
</evidence>
<feature type="domain" description="Peptidase S9 prolyl oligopeptidase catalytic" evidence="2">
    <location>
        <begin position="667"/>
        <end position="835"/>
    </location>
</feature>
<dbReference type="GO" id="GO:0006508">
    <property type="term" value="P:proteolysis"/>
    <property type="evidence" value="ECO:0007669"/>
    <property type="project" value="InterPro"/>
</dbReference>
<dbReference type="GO" id="GO:0004252">
    <property type="term" value="F:serine-type endopeptidase activity"/>
    <property type="evidence" value="ECO:0007669"/>
    <property type="project" value="TreeGrafter"/>
</dbReference>
<keyword evidence="4" id="KW-1185">Reference proteome</keyword>
<proteinExistence type="predicted"/>
<dbReference type="Proteomes" id="UP001151133">
    <property type="component" value="Unassembled WGS sequence"/>
</dbReference>
<dbReference type="Gene3D" id="2.120.10.30">
    <property type="entry name" value="TolB, C-terminal domain"/>
    <property type="match status" value="2"/>
</dbReference>
<sequence length="849" mass="97747">MQKKQLTVADYHLWGTVDLDRVSPNEEWASYRMTYNTGRDTLFVRNIRSNKTYHFAGGTHSLFTKDNIFICLKAEELQILNVATGKAETIQNVIEYTYCSETNQLIILIKSAQGTATGKLVVRSPVGEITREITDVTQFSLSPKGHQLVYATFSNNKNMLIWIDLKKINKKKWLKTGSTAPFSDFAWQKEGHALAFVVQSDDGTHNSLCYYMLEKDQLYQLDPETEPNFLDNTTIKTNPFYKILVSDDRQKLFFSITSQTLPSKTKPDSNVEIWNANDKWVYPQQQKNGNFENGEKVALWLPLENRFTAITSIELPSVMLSGDQQYAILSNPKQYEPQFEEEGPRDYYIMNLKTFEKNIFVKKQSSDYPYIIPSPSGKYVAYFKENNWWVYNIAAKTHTNITGTIASEFTAKIRQLVPETACGNPGWSVDDKAILIYDRYDLWAIRPDGSASKRLTHGRESKIRYRIAEVPNERPLKFIYDGLKIESFDITKELLLRAEGEDGKTGYFRWSSNQGEKPIAYTDRYIDQLNYVWQKKKIFFREQKNDGAPQLMEQSAVSKPNSFFQSNPQQKKYFWGKSELVEYQNSKNKNLKGVLLYPANYDPEQKYPMIVHIYEIQSDLLHHYTNPTLYNENGFNPTVFTTQGYFVFFPDIVLENGNPGISATDCVVTATKKVIAKGIVNPDKIGIIGHSFGGYEASFVITQTNLFATAIASGAITDLNSFYLTINQKSGQPEMWRFQSEQWQMGKTPFETPLVYQANSPIAHVQNIKTPVLQWSGKQDKQVDPHQTIEFYLALRRLGKKNITLFYPNESHILTNATNQKDLTIRMQEWFDCFLKDMPPAMWIKEGLK</sequence>
<keyword evidence="1" id="KW-0378">Hydrolase</keyword>
<dbReference type="InterPro" id="IPR001375">
    <property type="entry name" value="Peptidase_S9_cat"/>
</dbReference>
<dbReference type="PANTHER" id="PTHR42776">
    <property type="entry name" value="SERINE PEPTIDASE S9 FAMILY MEMBER"/>
    <property type="match status" value="1"/>
</dbReference>
<dbReference type="Gene3D" id="3.40.50.1820">
    <property type="entry name" value="alpha/beta hydrolase"/>
    <property type="match status" value="1"/>
</dbReference>
<reference evidence="3" key="1">
    <citation type="submission" date="2022-10" db="EMBL/GenBank/DDBJ databases">
        <title>Two novel species of Flavobacterium.</title>
        <authorList>
            <person name="Liu Q."/>
            <person name="Xin Y.-H."/>
        </authorList>
    </citation>
    <scope>NUCLEOTIDE SEQUENCE</scope>
    <source>
        <strain evidence="3">LS1R47</strain>
    </source>
</reference>
<organism evidence="3 4">
    <name type="scientific">Flavobacterium frigoritolerans</name>
    <dbReference type="NCBI Taxonomy" id="2987686"/>
    <lineage>
        <taxon>Bacteria</taxon>
        <taxon>Pseudomonadati</taxon>
        <taxon>Bacteroidota</taxon>
        <taxon>Flavobacteriia</taxon>
        <taxon>Flavobacteriales</taxon>
        <taxon>Flavobacteriaceae</taxon>
        <taxon>Flavobacterium</taxon>
    </lineage>
</organism>
<dbReference type="EMBL" id="JAOZEV010000007">
    <property type="protein sequence ID" value="MCV9932872.1"/>
    <property type="molecule type" value="Genomic_DNA"/>
</dbReference>
<dbReference type="Pfam" id="PF00326">
    <property type="entry name" value="Peptidase_S9"/>
    <property type="match status" value="1"/>
</dbReference>
<dbReference type="PANTHER" id="PTHR42776:SF27">
    <property type="entry name" value="DIPEPTIDYL PEPTIDASE FAMILY MEMBER 6"/>
    <property type="match status" value="1"/>
</dbReference>
<dbReference type="SUPFAM" id="SSF53474">
    <property type="entry name" value="alpha/beta-Hydrolases"/>
    <property type="match status" value="1"/>
</dbReference>
<evidence type="ECO:0000313" key="3">
    <source>
        <dbReference type="EMBL" id="MCV9932872.1"/>
    </source>
</evidence>
<evidence type="ECO:0000259" key="2">
    <source>
        <dbReference type="Pfam" id="PF00326"/>
    </source>
</evidence>
<dbReference type="AlphaFoldDB" id="A0A9X2ZN92"/>
<comment type="caution">
    <text evidence="3">The sequence shown here is derived from an EMBL/GenBank/DDBJ whole genome shotgun (WGS) entry which is preliminary data.</text>
</comment>
<protein>
    <submittedName>
        <fullName evidence="3">Prolyl oligopeptidase family serine peptidase</fullName>
    </submittedName>
</protein>